<sequence>MYIPVTAAAVGFFGLLHAGLTLPVAMGRLFMDVHYGLPTDASKSKDFEHKVRAQVNNSEHAPIGLLILAALEANKARSRPAASNSPSNDDATHDQAPGFHSKPDHSIIVD</sequence>
<dbReference type="EMBL" id="BLLF01002848">
    <property type="protein sequence ID" value="GFH25558.1"/>
    <property type="molecule type" value="Genomic_DNA"/>
</dbReference>
<dbReference type="InterPro" id="IPR023352">
    <property type="entry name" value="MAPEG-like_dom_sf"/>
</dbReference>
<protein>
    <submittedName>
        <fullName evidence="2">MAPEG family</fullName>
    </submittedName>
</protein>
<reference evidence="2 3" key="1">
    <citation type="submission" date="2020-02" db="EMBL/GenBank/DDBJ databases">
        <title>Draft genome sequence of Haematococcus lacustris strain NIES-144.</title>
        <authorList>
            <person name="Morimoto D."/>
            <person name="Nakagawa S."/>
            <person name="Yoshida T."/>
            <person name="Sawayama S."/>
        </authorList>
    </citation>
    <scope>NUCLEOTIDE SEQUENCE [LARGE SCALE GENOMIC DNA]</scope>
    <source>
        <strain evidence="2 3">NIES-144</strain>
    </source>
</reference>
<feature type="compositionally biased region" description="Basic and acidic residues" evidence="1">
    <location>
        <begin position="101"/>
        <end position="110"/>
    </location>
</feature>
<dbReference type="SUPFAM" id="SSF161084">
    <property type="entry name" value="MAPEG domain-like"/>
    <property type="match status" value="1"/>
</dbReference>
<dbReference type="Proteomes" id="UP000485058">
    <property type="component" value="Unassembled WGS sequence"/>
</dbReference>
<dbReference type="AlphaFoldDB" id="A0A6A0A291"/>
<gene>
    <name evidence="2" type="ORF">HaLaN_23542</name>
</gene>
<accession>A0A6A0A291</accession>
<keyword evidence="3" id="KW-1185">Reference proteome</keyword>
<evidence type="ECO:0000313" key="2">
    <source>
        <dbReference type="EMBL" id="GFH25558.1"/>
    </source>
</evidence>
<name>A0A6A0A291_HAELA</name>
<proteinExistence type="predicted"/>
<comment type="caution">
    <text evidence="2">The sequence shown here is derived from an EMBL/GenBank/DDBJ whole genome shotgun (WGS) entry which is preliminary data.</text>
</comment>
<organism evidence="2 3">
    <name type="scientific">Haematococcus lacustris</name>
    <name type="common">Green alga</name>
    <name type="synonym">Haematococcus pluvialis</name>
    <dbReference type="NCBI Taxonomy" id="44745"/>
    <lineage>
        <taxon>Eukaryota</taxon>
        <taxon>Viridiplantae</taxon>
        <taxon>Chlorophyta</taxon>
        <taxon>core chlorophytes</taxon>
        <taxon>Chlorophyceae</taxon>
        <taxon>CS clade</taxon>
        <taxon>Chlamydomonadales</taxon>
        <taxon>Haematococcaceae</taxon>
        <taxon>Haematococcus</taxon>
    </lineage>
</organism>
<feature type="region of interest" description="Disordered" evidence="1">
    <location>
        <begin position="77"/>
        <end position="110"/>
    </location>
</feature>
<feature type="compositionally biased region" description="Low complexity" evidence="1">
    <location>
        <begin position="79"/>
        <end position="88"/>
    </location>
</feature>
<evidence type="ECO:0000256" key="1">
    <source>
        <dbReference type="SAM" id="MobiDB-lite"/>
    </source>
</evidence>
<evidence type="ECO:0000313" key="3">
    <source>
        <dbReference type="Proteomes" id="UP000485058"/>
    </source>
</evidence>